<sequence>MALYTWAHTRRGNTFKADPENFELFLKCLMPHSFDSSTHEIKFKCGITLNVSEVRGCDSIVVEPTKLLTYRSKGFRSEYLFWDDITYSLRQVDLVSAKRPWRPATQFADVHKGCRLLLLDYPDSPHRFVDVLEPEEYQRKLADWKR</sequence>
<organism evidence="1 2">
    <name type="scientific">Letharia columbiana</name>
    <dbReference type="NCBI Taxonomy" id="112416"/>
    <lineage>
        <taxon>Eukaryota</taxon>
        <taxon>Fungi</taxon>
        <taxon>Dikarya</taxon>
        <taxon>Ascomycota</taxon>
        <taxon>Pezizomycotina</taxon>
        <taxon>Lecanoromycetes</taxon>
        <taxon>OSLEUM clade</taxon>
        <taxon>Lecanoromycetidae</taxon>
        <taxon>Lecanorales</taxon>
        <taxon>Lecanorineae</taxon>
        <taxon>Parmeliaceae</taxon>
        <taxon>Letharia</taxon>
    </lineage>
</organism>
<dbReference type="GeneID" id="59285055"/>
<name>A0A8H6L7K1_9LECA</name>
<dbReference type="OrthoDB" id="4411012at2759"/>
<reference evidence="1 2" key="1">
    <citation type="journal article" date="2020" name="Genomics">
        <title>Complete, high-quality genomes from long-read metagenomic sequencing of two wolf lichen thalli reveals enigmatic genome architecture.</title>
        <authorList>
            <person name="McKenzie S.K."/>
            <person name="Walston R.F."/>
            <person name="Allen J.L."/>
        </authorList>
    </citation>
    <scope>NUCLEOTIDE SEQUENCE [LARGE SCALE GENOMIC DNA]</scope>
    <source>
        <strain evidence="1">WasteWater2</strain>
    </source>
</reference>
<dbReference type="Proteomes" id="UP000578531">
    <property type="component" value="Unassembled WGS sequence"/>
</dbReference>
<dbReference type="EMBL" id="JACCJC010000009">
    <property type="protein sequence ID" value="KAF6238420.1"/>
    <property type="molecule type" value="Genomic_DNA"/>
</dbReference>
<comment type="caution">
    <text evidence="1">The sequence shown here is derived from an EMBL/GenBank/DDBJ whole genome shotgun (WGS) entry which is preliminary data.</text>
</comment>
<dbReference type="AlphaFoldDB" id="A0A8H6L7K1"/>
<evidence type="ECO:0000313" key="1">
    <source>
        <dbReference type="EMBL" id="KAF6238420.1"/>
    </source>
</evidence>
<evidence type="ECO:0000313" key="2">
    <source>
        <dbReference type="Proteomes" id="UP000578531"/>
    </source>
</evidence>
<proteinExistence type="predicted"/>
<keyword evidence="2" id="KW-1185">Reference proteome</keyword>
<dbReference type="RefSeq" id="XP_037167722.1">
    <property type="nucleotide sequence ID" value="XM_037305314.1"/>
</dbReference>
<protein>
    <submittedName>
        <fullName evidence="1">Uncharacterized protein</fullName>
    </submittedName>
</protein>
<gene>
    <name evidence="1" type="ORF">HO173_003387</name>
</gene>
<accession>A0A8H6L7K1</accession>